<feature type="region of interest" description="Disordered" evidence="1">
    <location>
        <begin position="170"/>
        <end position="221"/>
    </location>
</feature>
<dbReference type="AlphaFoldDB" id="A0A7M6DLD2"/>
<dbReference type="SUPFAM" id="SSF57603">
    <property type="entry name" value="FnI-like domain"/>
    <property type="match status" value="1"/>
</dbReference>
<dbReference type="InterPro" id="IPR001007">
    <property type="entry name" value="VWF_dom"/>
</dbReference>
<accession>A0A7M6DLD2</accession>
<dbReference type="InterPro" id="IPR042378">
    <property type="entry name" value="IDD"/>
</dbReference>
<keyword evidence="2" id="KW-1133">Transmembrane helix</keyword>
<dbReference type="SMART" id="SM00214">
    <property type="entry name" value="VWC"/>
    <property type="match status" value="1"/>
</dbReference>
<evidence type="ECO:0000256" key="2">
    <source>
        <dbReference type="SAM" id="Phobius"/>
    </source>
</evidence>
<name>A0A7M6DLD2_9CNID</name>
<dbReference type="GeneID" id="136805619"/>
<keyword evidence="5" id="KW-1185">Reference proteome</keyword>
<evidence type="ECO:0000313" key="4">
    <source>
        <dbReference type="EnsemblMetazoa" id="CLYHEMP014859.1"/>
    </source>
</evidence>
<feature type="transmembrane region" description="Helical" evidence="2">
    <location>
        <begin position="101"/>
        <end position="122"/>
    </location>
</feature>
<proteinExistence type="predicted"/>
<feature type="domain" description="VWFC" evidence="3">
    <location>
        <begin position="28"/>
        <end position="90"/>
    </location>
</feature>
<dbReference type="GO" id="GO:0016020">
    <property type="term" value="C:membrane"/>
    <property type="evidence" value="ECO:0007669"/>
    <property type="project" value="TreeGrafter"/>
</dbReference>
<protein>
    <recommendedName>
        <fullName evidence="3">VWFC domain-containing protein</fullName>
    </recommendedName>
</protein>
<keyword evidence="2" id="KW-0812">Transmembrane</keyword>
<reference evidence="4" key="1">
    <citation type="submission" date="2021-01" db="UniProtKB">
        <authorList>
            <consortium name="EnsemblMetazoa"/>
        </authorList>
    </citation>
    <scope>IDENTIFICATION</scope>
</reference>
<dbReference type="Pfam" id="PF23334">
    <property type="entry name" value="VWC2L_2nd"/>
    <property type="match status" value="1"/>
</dbReference>
<dbReference type="EnsemblMetazoa" id="CLYHEMT014859.1">
    <property type="protein sequence ID" value="CLYHEMP014859.1"/>
    <property type="gene ID" value="CLYHEMG014859"/>
</dbReference>
<organism evidence="4 5">
    <name type="scientific">Clytia hemisphaerica</name>
    <dbReference type="NCBI Taxonomy" id="252671"/>
    <lineage>
        <taxon>Eukaryota</taxon>
        <taxon>Metazoa</taxon>
        <taxon>Cnidaria</taxon>
        <taxon>Hydrozoa</taxon>
        <taxon>Hydroidolina</taxon>
        <taxon>Leptothecata</taxon>
        <taxon>Obeliida</taxon>
        <taxon>Clytiidae</taxon>
        <taxon>Clytia</taxon>
    </lineage>
</organism>
<dbReference type="Proteomes" id="UP000594262">
    <property type="component" value="Unplaced"/>
</dbReference>
<evidence type="ECO:0000313" key="5">
    <source>
        <dbReference type="Proteomes" id="UP000594262"/>
    </source>
</evidence>
<sequence>MKIKTSNVRSTQHDINQQITTKPPGLKDVCTDINGRQFGQGDLFTPKKNACNRCLCVNGQAEKCVILQCPKPTCEKFERVPGTCCQYKCTRDFVLTDKSTAAVVASLSIILLVILVAISLVWKKMKKKEKYAQHFQSISPSSSQQETDLDSLIQKNSIPNNLRNTNTVALKNNISKDASKNPLLSDHEERTNASCDKNINNEQQKLSSNSHTRTNSPTHAPYNINTNYTVAACDSKENNFLASGADSCTTCTNSSVCLHKMRRFEPPPPYTPPDSKDHTVAFV</sequence>
<evidence type="ECO:0000256" key="1">
    <source>
        <dbReference type="SAM" id="MobiDB-lite"/>
    </source>
</evidence>
<evidence type="ECO:0000259" key="3">
    <source>
        <dbReference type="PROSITE" id="PS50184"/>
    </source>
</evidence>
<dbReference type="RefSeq" id="XP_066918292.1">
    <property type="nucleotide sequence ID" value="XM_067062191.1"/>
</dbReference>
<keyword evidence="2" id="KW-0472">Membrane</keyword>
<dbReference type="PANTHER" id="PTHR15256:SF6">
    <property type="entry name" value="INTEGRAL MEMBRANE PROTEIN DGCR2_IDD"/>
    <property type="match status" value="1"/>
</dbReference>
<dbReference type="PANTHER" id="PTHR15256">
    <property type="entry name" value="INTEGRAL MEMBRANE PROTEIN DGCR2/IDD"/>
    <property type="match status" value="1"/>
</dbReference>
<dbReference type="PROSITE" id="PS50184">
    <property type="entry name" value="VWFC_2"/>
    <property type="match status" value="1"/>
</dbReference>
<feature type="compositionally biased region" description="Polar residues" evidence="1">
    <location>
        <begin position="192"/>
        <end position="221"/>
    </location>
</feature>